<dbReference type="PANTHER" id="PTHR21299:SF1">
    <property type="entry name" value="PANTOATE--BETA-ALANINE LIGASE"/>
    <property type="match status" value="1"/>
</dbReference>
<keyword evidence="10" id="KW-1185">Reference proteome</keyword>
<dbReference type="GO" id="GO:0005524">
    <property type="term" value="F:ATP binding"/>
    <property type="evidence" value="ECO:0007669"/>
    <property type="project" value="UniProtKB-KW"/>
</dbReference>
<sequence>MEIIYDIKVVQSRCEEVRRSGKRIAFVPTMGCLHEGHLSLMREGRERGDLLVASIFVNPTQFGPKEDFAAYPRDLERDAELARQAGVDILLHPTVEGMYPGGFATYVNVEGLTKTLCGESRPGHFRGVTTVVCKLFNIVQPHVALFGRKDFQQLTVLRRMVADLNMPIEILGMPTVREPDGLAMSSRNIYLSPAERRQALALIDAMRQAGVAARHGEQHVRRLVGLVRERIGREPDARIDYIKICDGDTLESVERVDTNSVLLLAVYIGRTRLIDNNYIFEEV</sequence>
<comment type="function">
    <text evidence="8">Catalyzes the condensation of pantoate with beta-alanine in an ATP-dependent reaction via a pantoyl-adenylate intermediate.</text>
</comment>
<feature type="binding site" evidence="8">
    <location>
        <begin position="147"/>
        <end position="150"/>
    </location>
    <ligand>
        <name>ATP</name>
        <dbReference type="ChEBI" id="CHEBI:30616"/>
    </ligand>
</feature>
<feature type="binding site" evidence="8">
    <location>
        <position position="153"/>
    </location>
    <ligand>
        <name>(R)-pantoate</name>
        <dbReference type="ChEBI" id="CHEBI:15980"/>
    </ligand>
</feature>
<comment type="catalytic activity">
    <reaction evidence="7 8">
        <text>(R)-pantoate + beta-alanine + ATP = (R)-pantothenate + AMP + diphosphate + H(+)</text>
        <dbReference type="Rhea" id="RHEA:10912"/>
        <dbReference type="ChEBI" id="CHEBI:15378"/>
        <dbReference type="ChEBI" id="CHEBI:15980"/>
        <dbReference type="ChEBI" id="CHEBI:29032"/>
        <dbReference type="ChEBI" id="CHEBI:30616"/>
        <dbReference type="ChEBI" id="CHEBI:33019"/>
        <dbReference type="ChEBI" id="CHEBI:57966"/>
        <dbReference type="ChEBI" id="CHEBI:456215"/>
        <dbReference type="EC" id="6.3.2.1"/>
    </reaction>
</comment>
<feature type="binding site" evidence="8">
    <location>
        <position position="61"/>
    </location>
    <ligand>
        <name>(R)-pantoate</name>
        <dbReference type="ChEBI" id="CHEBI:15980"/>
    </ligand>
</feature>
<dbReference type="RefSeq" id="WP_072287811.1">
    <property type="nucleotide sequence ID" value="NZ_CP015455.1"/>
</dbReference>
<organism evidence="9 10">
    <name type="scientific">Syntrophotalea acetylenica</name>
    <name type="common">Pelobacter acetylenicus</name>
    <dbReference type="NCBI Taxonomy" id="29542"/>
    <lineage>
        <taxon>Bacteria</taxon>
        <taxon>Pseudomonadati</taxon>
        <taxon>Thermodesulfobacteriota</taxon>
        <taxon>Desulfuromonadia</taxon>
        <taxon>Desulfuromonadales</taxon>
        <taxon>Syntrophotaleaceae</taxon>
        <taxon>Syntrophotalea</taxon>
    </lineage>
</organism>
<evidence type="ECO:0000256" key="7">
    <source>
        <dbReference type="ARBA" id="ARBA00048258"/>
    </source>
</evidence>
<keyword evidence="8" id="KW-0963">Cytoplasm</keyword>
<accession>A0A1L3GJB1</accession>
<evidence type="ECO:0000313" key="9">
    <source>
        <dbReference type="EMBL" id="APG25970.1"/>
    </source>
</evidence>
<dbReference type="InterPro" id="IPR014729">
    <property type="entry name" value="Rossmann-like_a/b/a_fold"/>
</dbReference>
<dbReference type="OrthoDB" id="9773087at2"/>
<comment type="subcellular location">
    <subcellularLocation>
        <location evidence="8">Cytoplasm</location>
    </subcellularLocation>
</comment>
<dbReference type="GO" id="GO:0004592">
    <property type="term" value="F:pantoate-beta-alanine ligase activity"/>
    <property type="evidence" value="ECO:0007669"/>
    <property type="project" value="UniProtKB-UniRule"/>
</dbReference>
<evidence type="ECO:0000256" key="3">
    <source>
        <dbReference type="ARBA" id="ARBA00022598"/>
    </source>
</evidence>
<comment type="miscellaneous">
    <text evidence="8">The reaction proceeds by a bi uni uni bi ping pong mechanism.</text>
</comment>
<dbReference type="KEGG" id="pace:A6070_07885"/>
<feature type="active site" description="Proton donor" evidence="8">
    <location>
        <position position="37"/>
    </location>
</feature>
<keyword evidence="5 8" id="KW-0547">Nucleotide-binding</keyword>
<dbReference type="AlphaFoldDB" id="A0A1L3GJB1"/>
<feature type="binding site" evidence="8">
    <location>
        <position position="176"/>
    </location>
    <ligand>
        <name>ATP</name>
        <dbReference type="ChEBI" id="CHEBI:30616"/>
    </ligand>
</feature>
<name>A0A1L3GJB1_SYNAC</name>
<keyword evidence="3 8" id="KW-0436">Ligase</keyword>
<comment type="similarity">
    <text evidence="2 8">Belongs to the pantothenate synthetase family.</text>
</comment>
<evidence type="ECO:0000256" key="2">
    <source>
        <dbReference type="ARBA" id="ARBA00009256"/>
    </source>
</evidence>
<comment type="pathway">
    <text evidence="1 8">Cofactor biosynthesis; (R)-pantothenate biosynthesis; (R)-pantothenate from (R)-pantoate and beta-alanine: step 1/1.</text>
</comment>
<dbReference type="Gene3D" id="3.40.50.620">
    <property type="entry name" value="HUPs"/>
    <property type="match status" value="1"/>
</dbReference>
<dbReference type="HAMAP" id="MF_00158">
    <property type="entry name" value="PanC"/>
    <property type="match status" value="1"/>
</dbReference>
<evidence type="ECO:0000256" key="6">
    <source>
        <dbReference type="ARBA" id="ARBA00022840"/>
    </source>
</evidence>
<dbReference type="InterPro" id="IPR004821">
    <property type="entry name" value="Cyt_trans-like"/>
</dbReference>
<evidence type="ECO:0000256" key="4">
    <source>
        <dbReference type="ARBA" id="ARBA00022655"/>
    </source>
</evidence>
<dbReference type="STRING" id="29542.A6070_07885"/>
<feature type="binding site" evidence="8">
    <location>
        <begin position="30"/>
        <end position="37"/>
    </location>
    <ligand>
        <name>ATP</name>
        <dbReference type="ChEBI" id="CHEBI:30616"/>
    </ligand>
</feature>
<dbReference type="Gene3D" id="3.30.1300.10">
    <property type="entry name" value="Pantoate-beta-alanine ligase, C-terminal domain"/>
    <property type="match status" value="1"/>
</dbReference>
<dbReference type="PANTHER" id="PTHR21299">
    <property type="entry name" value="CYTIDYLATE KINASE/PANTOATE-BETA-ALANINE LIGASE"/>
    <property type="match status" value="1"/>
</dbReference>
<dbReference type="GO" id="GO:0015940">
    <property type="term" value="P:pantothenate biosynthetic process"/>
    <property type="evidence" value="ECO:0007669"/>
    <property type="project" value="UniProtKB-UniRule"/>
</dbReference>
<dbReference type="CDD" id="cd00560">
    <property type="entry name" value="PanC"/>
    <property type="match status" value="1"/>
</dbReference>
<dbReference type="InterPro" id="IPR003721">
    <property type="entry name" value="Pantoate_ligase"/>
</dbReference>
<evidence type="ECO:0000256" key="1">
    <source>
        <dbReference type="ARBA" id="ARBA00004990"/>
    </source>
</evidence>
<dbReference type="NCBIfam" id="TIGR00125">
    <property type="entry name" value="cyt_tran_rel"/>
    <property type="match status" value="1"/>
</dbReference>
<dbReference type="EC" id="6.3.2.1" evidence="8"/>
<dbReference type="UniPathway" id="UPA00028">
    <property type="reaction ID" value="UER00005"/>
</dbReference>
<evidence type="ECO:0000256" key="5">
    <source>
        <dbReference type="ARBA" id="ARBA00022741"/>
    </source>
</evidence>
<protein>
    <recommendedName>
        <fullName evidence="8">Pantothenate synthetase</fullName>
        <shortName evidence="8">PS</shortName>
        <ecNumber evidence="8">6.3.2.1</ecNumber>
    </recommendedName>
    <alternativeName>
        <fullName evidence="8">Pantoate--beta-alanine ligase</fullName>
    </alternativeName>
    <alternativeName>
        <fullName evidence="8">Pantoate-activating enzyme</fullName>
    </alternativeName>
</protein>
<dbReference type="NCBIfam" id="TIGR00018">
    <property type="entry name" value="panC"/>
    <property type="match status" value="1"/>
</dbReference>
<dbReference type="GO" id="GO:0005829">
    <property type="term" value="C:cytosol"/>
    <property type="evidence" value="ECO:0007669"/>
    <property type="project" value="TreeGrafter"/>
</dbReference>
<gene>
    <name evidence="8" type="primary">panC</name>
    <name evidence="9" type="ORF">A7E75_13860</name>
</gene>
<dbReference type="SUPFAM" id="SSF52374">
    <property type="entry name" value="Nucleotidylyl transferase"/>
    <property type="match status" value="1"/>
</dbReference>
<feature type="binding site" evidence="8">
    <location>
        <begin position="184"/>
        <end position="187"/>
    </location>
    <ligand>
        <name>ATP</name>
        <dbReference type="ChEBI" id="CHEBI:30616"/>
    </ligand>
</feature>
<dbReference type="Proteomes" id="UP000182264">
    <property type="component" value="Chromosome"/>
</dbReference>
<dbReference type="EMBL" id="CP015518">
    <property type="protein sequence ID" value="APG25970.1"/>
    <property type="molecule type" value="Genomic_DNA"/>
</dbReference>
<dbReference type="Pfam" id="PF02569">
    <property type="entry name" value="Pantoate_ligase"/>
    <property type="match status" value="1"/>
</dbReference>
<keyword evidence="4 8" id="KW-0566">Pantothenate biosynthesis</keyword>
<comment type="subunit">
    <text evidence="8">Homodimer.</text>
</comment>
<dbReference type="InterPro" id="IPR042176">
    <property type="entry name" value="Pantoate_ligase_C"/>
</dbReference>
<reference evidence="9 10" key="1">
    <citation type="journal article" date="2017" name="Genome Announc.">
        <title>Complete Genome Sequences of Two Acetylene-Fermenting Pelobacter acetylenicus Strains.</title>
        <authorList>
            <person name="Sutton J.M."/>
            <person name="Baesman S.M."/>
            <person name="Fierst J.L."/>
            <person name="Poret-Peterson A.T."/>
            <person name="Oremland R.S."/>
            <person name="Dunlap D.S."/>
            <person name="Akob D.M."/>
        </authorList>
    </citation>
    <scope>NUCLEOTIDE SEQUENCE [LARGE SCALE GENOMIC DNA]</scope>
    <source>
        <strain evidence="9 10">DSM 3247</strain>
    </source>
</reference>
<dbReference type="FunFam" id="3.40.50.620:FF:000013">
    <property type="entry name" value="Pantothenate synthetase"/>
    <property type="match status" value="1"/>
</dbReference>
<proteinExistence type="inferred from homology"/>
<evidence type="ECO:0000313" key="10">
    <source>
        <dbReference type="Proteomes" id="UP000182264"/>
    </source>
</evidence>
<keyword evidence="6 8" id="KW-0067">ATP-binding</keyword>
<feature type="binding site" evidence="8">
    <location>
        <position position="61"/>
    </location>
    <ligand>
        <name>beta-alanine</name>
        <dbReference type="ChEBI" id="CHEBI:57966"/>
    </ligand>
</feature>
<evidence type="ECO:0000256" key="8">
    <source>
        <dbReference type="HAMAP-Rule" id="MF_00158"/>
    </source>
</evidence>